<evidence type="ECO:0000256" key="2">
    <source>
        <dbReference type="ARBA" id="ARBA00019069"/>
    </source>
</evidence>
<organism evidence="3 4">
    <name type="scientific">Periplaneta americana</name>
    <name type="common">American cockroach</name>
    <name type="synonym">Blatta americana</name>
    <dbReference type="NCBI Taxonomy" id="6978"/>
    <lineage>
        <taxon>Eukaryota</taxon>
        <taxon>Metazoa</taxon>
        <taxon>Ecdysozoa</taxon>
        <taxon>Arthropoda</taxon>
        <taxon>Hexapoda</taxon>
        <taxon>Insecta</taxon>
        <taxon>Pterygota</taxon>
        <taxon>Neoptera</taxon>
        <taxon>Polyneoptera</taxon>
        <taxon>Dictyoptera</taxon>
        <taxon>Blattodea</taxon>
        <taxon>Blattoidea</taxon>
        <taxon>Blattidae</taxon>
        <taxon>Blattinae</taxon>
        <taxon>Periplaneta</taxon>
    </lineage>
</organism>
<dbReference type="EMBL" id="JAJSOF020000017">
    <property type="protein sequence ID" value="KAJ4439608.1"/>
    <property type="molecule type" value="Genomic_DNA"/>
</dbReference>
<dbReference type="NCBIfam" id="TIGR00486">
    <property type="entry name" value="YbgI_SA1388"/>
    <property type="match status" value="1"/>
</dbReference>
<keyword evidence="4" id="KW-1185">Reference proteome</keyword>
<evidence type="ECO:0000256" key="1">
    <source>
        <dbReference type="ARBA" id="ARBA00006964"/>
    </source>
</evidence>
<sequence length="439" mass="48747">MLLSPFLNTLSQKHLSVSFKLLANIWTKERKLEYTYPYAIRGICNLITKPFTYSTCKHSDKLRKFCTVSECPEMANTEISGLPLKDVVAKLDKFAPKSLAESWDNVGLLVEPISKKKVKLILLTNDLTEDVMAEAVEICADMIISYHPPIFAPLKSITGRSWKERIIATCLENKIAVYSPHTSFDAITGGVNDWLASAFEIKSSKPLTQSYGNESKSKQYQVEISSPIVDPVRAGLVLQQIQIDVEKVTEDNVELLGDISAAGSNMKMTIPCSKSSIPRLSSIFHTHVRGTDNETFKILKYEDYPLPGVGLGRLCYLDKPLKVIHVVELVKKHIKLQHIRLALARHRNIDSSVSTIALCAGAGASVLRNVKADLYLTGEMSHHDVLDAVHKGTHVILCDHSNTERGFLKIFAKQLATELLGGNVEVVTSKVDRDPLKII</sequence>
<dbReference type="SUPFAM" id="SSF102705">
    <property type="entry name" value="NIF3 (NGG1p interacting factor 3)-like"/>
    <property type="match status" value="1"/>
</dbReference>
<evidence type="ECO:0000313" key="4">
    <source>
        <dbReference type="Proteomes" id="UP001148838"/>
    </source>
</evidence>
<dbReference type="InterPro" id="IPR002678">
    <property type="entry name" value="DUF34/NIF3"/>
</dbReference>
<dbReference type="PANTHER" id="PTHR13799">
    <property type="entry name" value="NGG1 INTERACTING FACTOR 3"/>
    <property type="match status" value="1"/>
</dbReference>
<evidence type="ECO:0000313" key="3">
    <source>
        <dbReference type="EMBL" id="KAJ4439608.1"/>
    </source>
</evidence>
<dbReference type="Pfam" id="PF01784">
    <property type="entry name" value="DUF34_NIF3"/>
    <property type="match status" value="1"/>
</dbReference>
<dbReference type="PIRSF" id="PIRSF037490">
    <property type="entry name" value="UCP037490_NIF3_euk"/>
    <property type="match status" value="1"/>
</dbReference>
<name>A0ABQ8T0U1_PERAM</name>
<protein>
    <recommendedName>
        <fullName evidence="2">NIF3-like protein 1</fullName>
    </recommendedName>
</protein>
<gene>
    <name evidence="3" type="ORF">ANN_07736</name>
</gene>
<dbReference type="PANTHER" id="PTHR13799:SF13">
    <property type="entry name" value="NIF3-LIKE PROTEIN 1"/>
    <property type="match status" value="1"/>
</dbReference>
<dbReference type="InterPro" id="IPR017222">
    <property type="entry name" value="DUF34/NIF3_animal"/>
</dbReference>
<proteinExistence type="inferred from homology"/>
<dbReference type="Gene3D" id="3.40.1390.30">
    <property type="entry name" value="NIF3 (NGG1p interacting factor 3)-like"/>
    <property type="match status" value="2"/>
</dbReference>
<dbReference type="InterPro" id="IPR036069">
    <property type="entry name" value="DUF34/NIF3_sf"/>
</dbReference>
<comment type="caution">
    <text evidence="3">The sequence shown here is derived from an EMBL/GenBank/DDBJ whole genome shotgun (WGS) entry which is preliminary data.</text>
</comment>
<accession>A0ABQ8T0U1</accession>
<reference evidence="3 4" key="1">
    <citation type="journal article" date="2022" name="Allergy">
        <title>Genome assembly and annotation of Periplaneta americana reveal a comprehensive cockroach allergen profile.</title>
        <authorList>
            <person name="Wang L."/>
            <person name="Xiong Q."/>
            <person name="Saelim N."/>
            <person name="Wang L."/>
            <person name="Nong W."/>
            <person name="Wan A.T."/>
            <person name="Shi M."/>
            <person name="Liu X."/>
            <person name="Cao Q."/>
            <person name="Hui J.H.L."/>
            <person name="Sookrung N."/>
            <person name="Leung T.F."/>
            <person name="Tungtrongchitr A."/>
            <person name="Tsui S.K.W."/>
        </authorList>
    </citation>
    <scope>NUCLEOTIDE SEQUENCE [LARGE SCALE GENOMIC DNA]</scope>
    <source>
        <strain evidence="3">PWHHKU_190912</strain>
    </source>
</reference>
<comment type="similarity">
    <text evidence="1">Belongs to the GTP cyclohydrolase I type 2/NIF3 family.</text>
</comment>
<dbReference type="Proteomes" id="UP001148838">
    <property type="component" value="Unassembled WGS sequence"/>
</dbReference>